<dbReference type="InterPro" id="IPR011701">
    <property type="entry name" value="MFS"/>
</dbReference>
<evidence type="ECO:0000256" key="6">
    <source>
        <dbReference type="ARBA" id="ARBA00023136"/>
    </source>
</evidence>
<accession>A0A366LWN8</accession>
<feature type="transmembrane region" description="Helical" evidence="7">
    <location>
        <begin position="237"/>
        <end position="254"/>
    </location>
</feature>
<reference evidence="9 10" key="1">
    <citation type="submission" date="2018-06" db="EMBL/GenBank/DDBJ databases">
        <title>Sphaerisporangium craniellae sp. nov., isolated from a marine sponge in the South China Sea.</title>
        <authorList>
            <person name="Li L."/>
        </authorList>
    </citation>
    <scope>NUCLEOTIDE SEQUENCE [LARGE SCALE GENOMIC DNA]</scope>
    <source>
        <strain evidence="9 10">LHW63015</strain>
    </source>
</reference>
<dbReference type="SUPFAM" id="SSF103473">
    <property type="entry name" value="MFS general substrate transporter"/>
    <property type="match status" value="1"/>
</dbReference>
<dbReference type="EMBL" id="QMEY01000010">
    <property type="protein sequence ID" value="RBQ17734.1"/>
    <property type="molecule type" value="Genomic_DNA"/>
</dbReference>
<proteinExistence type="predicted"/>
<evidence type="ECO:0000256" key="1">
    <source>
        <dbReference type="ARBA" id="ARBA00004651"/>
    </source>
</evidence>
<dbReference type="CDD" id="cd17321">
    <property type="entry name" value="MFS_MMR_MDR_like"/>
    <property type="match status" value="1"/>
</dbReference>
<keyword evidence="4 7" id="KW-0812">Transmembrane</keyword>
<evidence type="ECO:0000313" key="9">
    <source>
        <dbReference type="EMBL" id="RBQ17734.1"/>
    </source>
</evidence>
<feature type="transmembrane region" description="Helical" evidence="7">
    <location>
        <begin position="367"/>
        <end position="392"/>
    </location>
</feature>
<comment type="caution">
    <text evidence="9">The sequence shown here is derived from an EMBL/GenBank/DDBJ whole genome shotgun (WGS) entry which is preliminary data.</text>
</comment>
<dbReference type="GO" id="GO:0022857">
    <property type="term" value="F:transmembrane transporter activity"/>
    <property type="evidence" value="ECO:0007669"/>
    <property type="project" value="InterPro"/>
</dbReference>
<evidence type="ECO:0000256" key="4">
    <source>
        <dbReference type="ARBA" id="ARBA00022692"/>
    </source>
</evidence>
<feature type="transmembrane region" description="Helical" evidence="7">
    <location>
        <begin position="304"/>
        <end position="322"/>
    </location>
</feature>
<feature type="transmembrane region" description="Helical" evidence="7">
    <location>
        <begin position="20"/>
        <end position="42"/>
    </location>
</feature>
<protein>
    <submittedName>
        <fullName evidence="9">MFS transporter</fullName>
    </submittedName>
</protein>
<keyword evidence="3" id="KW-1003">Cell membrane</keyword>
<dbReference type="PANTHER" id="PTHR42718:SF46">
    <property type="entry name" value="BLR6921 PROTEIN"/>
    <property type="match status" value="1"/>
</dbReference>
<evidence type="ECO:0000313" key="10">
    <source>
        <dbReference type="Proteomes" id="UP000253303"/>
    </source>
</evidence>
<dbReference type="PROSITE" id="PS50850">
    <property type="entry name" value="MFS"/>
    <property type="match status" value="1"/>
</dbReference>
<name>A0A366LWN8_9ACTN</name>
<keyword evidence="2" id="KW-0813">Transport</keyword>
<feature type="transmembrane region" description="Helical" evidence="7">
    <location>
        <begin position="110"/>
        <end position="133"/>
    </location>
</feature>
<feature type="transmembrane region" description="Helical" evidence="7">
    <location>
        <begin position="54"/>
        <end position="73"/>
    </location>
</feature>
<evidence type="ECO:0000256" key="3">
    <source>
        <dbReference type="ARBA" id="ARBA00022475"/>
    </source>
</evidence>
<evidence type="ECO:0000256" key="7">
    <source>
        <dbReference type="SAM" id="Phobius"/>
    </source>
</evidence>
<organism evidence="9 10">
    <name type="scientific">Spongiactinospora rosea</name>
    <dbReference type="NCBI Taxonomy" id="2248750"/>
    <lineage>
        <taxon>Bacteria</taxon>
        <taxon>Bacillati</taxon>
        <taxon>Actinomycetota</taxon>
        <taxon>Actinomycetes</taxon>
        <taxon>Streptosporangiales</taxon>
        <taxon>Streptosporangiaceae</taxon>
        <taxon>Spongiactinospora</taxon>
    </lineage>
</organism>
<dbReference type="InterPro" id="IPR036259">
    <property type="entry name" value="MFS_trans_sf"/>
</dbReference>
<gene>
    <name evidence="9" type="ORF">DP939_22965</name>
</gene>
<dbReference type="Gene3D" id="1.20.1720.10">
    <property type="entry name" value="Multidrug resistance protein D"/>
    <property type="match status" value="1"/>
</dbReference>
<dbReference type="OrthoDB" id="7375466at2"/>
<dbReference type="RefSeq" id="WP_113982830.1">
    <property type="nucleotide sequence ID" value="NZ_QMEY01000010.1"/>
</dbReference>
<dbReference type="PANTHER" id="PTHR42718">
    <property type="entry name" value="MAJOR FACILITATOR SUPERFAMILY MULTIDRUG TRANSPORTER MFSC"/>
    <property type="match status" value="1"/>
</dbReference>
<comment type="subcellular location">
    <subcellularLocation>
        <location evidence="1">Cell membrane</location>
        <topology evidence="1">Multi-pass membrane protein</topology>
    </subcellularLocation>
</comment>
<dbReference type="Pfam" id="PF07690">
    <property type="entry name" value="MFS_1"/>
    <property type="match status" value="1"/>
</dbReference>
<dbReference type="InterPro" id="IPR020846">
    <property type="entry name" value="MFS_dom"/>
</dbReference>
<evidence type="ECO:0000256" key="5">
    <source>
        <dbReference type="ARBA" id="ARBA00022989"/>
    </source>
</evidence>
<dbReference type="AlphaFoldDB" id="A0A366LWN8"/>
<feature type="transmembrane region" description="Helical" evidence="7">
    <location>
        <begin position="145"/>
        <end position="166"/>
    </location>
</feature>
<feature type="transmembrane region" description="Helical" evidence="7">
    <location>
        <begin position="274"/>
        <end position="298"/>
    </location>
</feature>
<feature type="transmembrane region" description="Helical" evidence="7">
    <location>
        <begin position="205"/>
        <end position="225"/>
    </location>
</feature>
<dbReference type="GO" id="GO:0005886">
    <property type="term" value="C:plasma membrane"/>
    <property type="evidence" value="ECO:0007669"/>
    <property type="project" value="UniProtKB-SubCell"/>
</dbReference>
<dbReference type="Proteomes" id="UP000253303">
    <property type="component" value="Unassembled WGS sequence"/>
</dbReference>
<dbReference type="Gene3D" id="1.20.1250.20">
    <property type="entry name" value="MFS general substrate transporter like domains"/>
    <property type="match status" value="1"/>
</dbReference>
<keyword evidence="6 7" id="KW-0472">Membrane</keyword>
<feature type="transmembrane region" description="Helical" evidence="7">
    <location>
        <begin position="85"/>
        <end position="104"/>
    </location>
</feature>
<keyword evidence="5 7" id="KW-1133">Transmembrane helix</keyword>
<evidence type="ECO:0000259" key="8">
    <source>
        <dbReference type="PROSITE" id="PS50850"/>
    </source>
</evidence>
<feature type="transmembrane region" description="Helical" evidence="7">
    <location>
        <begin position="172"/>
        <end position="193"/>
    </location>
</feature>
<feature type="transmembrane region" description="Helical" evidence="7">
    <location>
        <begin position="404"/>
        <end position="427"/>
    </location>
</feature>
<feature type="transmembrane region" description="Helical" evidence="7">
    <location>
        <begin position="334"/>
        <end position="355"/>
    </location>
</feature>
<evidence type="ECO:0000256" key="2">
    <source>
        <dbReference type="ARBA" id="ARBA00022448"/>
    </source>
</evidence>
<sequence>MTQTPPLPAPRLTRYRWPALALLCAAFFMVALDGQIVILALPSIQADLGLDASALQWVLSAYLLGFGGLLLLVGRVADLLGHRRLFLAGVVLFLLSSLACGLAGNGGALIAARVVQGVSAAVLSPTALALVTTTFAEGPERNRALAIWTGTGAFGATAALLVGGVLTDVLGWQWIFFINVPVAVAMLALTPVLLRESRATGPGGFDVGGAVTSTASFVLIIFAVVEVPSSGWTTPRAIIALAAAALLLALFVIIERRAKAPLVPPRLFANGPLVGGNLLMVLVGMLLLGFNVIVSLYAQQVLQFTPVIFGLGTLAYALMDLLSANLTGSFIGRIGHRTAAVGGMALFVLGSLLMTGVSADGSYFGDLFWGLLVFGTAVGTTFVAATVAALTGVREDDAGLASGISNMAFWIGGALGTAVVSSVAVAFTHGPGPAALTTGFQAAFWACFACAALGLLVALALPGRARG</sequence>
<feature type="transmembrane region" description="Helical" evidence="7">
    <location>
        <begin position="439"/>
        <end position="461"/>
    </location>
</feature>
<feature type="domain" description="Major facilitator superfamily (MFS) profile" evidence="8">
    <location>
        <begin position="19"/>
        <end position="466"/>
    </location>
</feature>
<keyword evidence="10" id="KW-1185">Reference proteome</keyword>